<proteinExistence type="predicted"/>
<feature type="domain" description="C-type lectin" evidence="1">
    <location>
        <begin position="48"/>
        <end position="154"/>
    </location>
</feature>
<dbReference type="SMART" id="SM00034">
    <property type="entry name" value="CLECT"/>
    <property type="match status" value="1"/>
</dbReference>
<accession>G5EDV2</accession>
<dbReference type="InterPro" id="IPR001304">
    <property type="entry name" value="C-type_lectin-like"/>
</dbReference>
<dbReference type="SMR" id="G5EDV2"/>
<evidence type="ECO:0000259" key="1">
    <source>
        <dbReference type="PROSITE" id="PS50041"/>
    </source>
</evidence>
<dbReference type="PANTHER" id="PTHR23124">
    <property type="entry name" value="C-TYPE LECTIN DOMAIN-CONTAINING PROTEIN-RELATED-RELATED"/>
    <property type="match status" value="1"/>
</dbReference>
<dbReference type="RefSeq" id="NP_507556.2">
    <property type="nucleotide sequence ID" value="NM_075155.3"/>
</dbReference>
<dbReference type="EMBL" id="BX284605">
    <property type="protein sequence ID" value="CAB04132.3"/>
    <property type="molecule type" value="Genomic_DNA"/>
</dbReference>
<dbReference type="GeneID" id="184589"/>
<dbReference type="Gene3D" id="3.10.100.10">
    <property type="entry name" value="Mannose-Binding Protein A, subunit A"/>
    <property type="match status" value="1"/>
</dbReference>
<dbReference type="CDD" id="cd00037">
    <property type="entry name" value="CLECT"/>
    <property type="match status" value="1"/>
</dbReference>
<dbReference type="InterPro" id="IPR016186">
    <property type="entry name" value="C-type_lectin-like/link_sf"/>
</dbReference>
<dbReference type="FunCoup" id="G5EDV2">
    <property type="interactions" value="2"/>
</dbReference>
<evidence type="ECO:0000313" key="3">
    <source>
        <dbReference type="Proteomes" id="UP000001940"/>
    </source>
</evidence>
<name>G5EDV2_CAEEL</name>
<dbReference type="InterPro" id="IPR016187">
    <property type="entry name" value="CTDL_fold"/>
</dbReference>
<dbReference type="eggNOG" id="KOG4297">
    <property type="taxonomic scope" value="Eukaryota"/>
</dbReference>
<dbReference type="SUPFAM" id="SSF56436">
    <property type="entry name" value="C-type lectin-like"/>
    <property type="match status" value="1"/>
</dbReference>
<gene>
    <name evidence="2 4" type="primary">clec-246</name>
    <name evidence="2" type="ORF">CELE_F16H6.2</name>
    <name evidence="4" type="ORF">F16H6.2</name>
</gene>
<dbReference type="STRING" id="6239.F16H6.2.1"/>
<dbReference type="KEGG" id="cel:CELE_F16H6.2"/>
<dbReference type="OrthoDB" id="5796004at2759"/>
<dbReference type="AlphaFoldDB" id="G5EDV2"/>
<dbReference type="WormBase" id="F16H6.2">
    <property type="protein sequence ID" value="CE42254"/>
    <property type="gene ID" value="WBGene00008892"/>
    <property type="gene designation" value="clec-246"/>
</dbReference>
<dbReference type="Proteomes" id="UP000001940">
    <property type="component" value="Chromosome V"/>
</dbReference>
<keyword evidence="3" id="KW-1185">Reference proteome</keyword>
<protein>
    <submittedName>
        <fullName evidence="2">C-type lectin domain-containing protein</fullName>
    </submittedName>
</protein>
<dbReference type="AGR" id="WB:WBGene00008892"/>
<evidence type="ECO:0000313" key="4">
    <source>
        <dbReference type="WormBase" id="F16H6.2"/>
    </source>
</evidence>
<dbReference type="Bgee" id="WBGene00008892">
    <property type="expression patterns" value="Expressed in adult organism and 1 other cell type or tissue"/>
</dbReference>
<dbReference type="CTD" id="184589"/>
<dbReference type="PANTHER" id="PTHR23124:SF148">
    <property type="entry name" value="C-TYPE LECTIN DOMAIN-CONTAINING PROTEIN-RELATED"/>
    <property type="match status" value="1"/>
</dbReference>
<reference evidence="2 3" key="1">
    <citation type="journal article" date="1998" name="Science">
        <title>Genome sequence of the nematode C. elegans: a platform for investigating biology.</title>
        <authorList>
            <consortium name="The C. elegans sequencing consortium"/>
            <person name="Sulson J.E."/>
            <person name="Waterston R."/>
        </authorList>
    </citation>
    <scope>NUCLEOTIDE SEQUENCE [LARGE SCALE GENOMIC DNA]</scope>
    <source>
        <strain evidence="2 3">Bristol N2</strain>
    </source>
</reference>
<dbReference type="Pfam" id="PF00059">
    <property type="entry name" value="Lectin_C"/>
    <property type="match status" value="1"/>
</dbReference>
<dbReference type="PROSITE" id="PS50041">
    <property type="entry name" value="C_TYPE_LECTIN_2"/>
    <property type="match status" value="1"/>
</dbReference>
<dbReference type="InParanoid" id="G5EDV2"/>
<sequence length="178" mass="19052">MIFLFLIPVVNSCIPTQQVETTTTTTTSTTTTTPIPCPTGWEEFERPSGTWCIKTFAIVGSWQDGQNGCATHGAVLSGVQNQAELDFMCDSAVEGAFWVGGQRTAACPGPGLTATCTALTSFEWTDGSTTGTDGWIWRPIEPNNAASCPVINAWTYNLADQVCTRSDFDGYVCGKSPM</sequence>
<evidence type="ECO:0000313" key="2">
    <source>
        <dbReference type="EMBL" id="CAB04132.3"/>
    </source>
</evidence>
<dbReference type="HOGENOM" id="CLU_058687_1_2_1"/>
<organism evidence="2 3">
    <name type="scientific">Caenorhabditis elegans</name>
    <dbReference type="NCBI Taxonomy" id="6239"/>
    <lineage>
        <taxon>Eukaryota</taxon>
        <taxon>Metazoa</taxon>
        <taxon>Ecdysozoa</taxon>
        <taxon>Nematoda</taxon>
        <taxon>Chromadorea</taxon>
        <taxon>Rhabditida</taxon>
        <taxon>Rhabditina</taxon>
        <taxon>Rhabditomorpha</taxon>
        <taxon>Rhabditoidea</taxon>
        <taxon>Rhabditidae</taxon>
        <taxon>Peloderinae</taxon>
        <taxon>Caenorhabditis</taxon>
    </lineage>
</organism>
<dbReference type="PaxDb" id="6239-F16H6.2"/>
<dbReference type="PhylomeDB" id="G5EDV2"/>